<keyword evidence="2" id="KW-1185">Reference proteome</keyword>
<reference evidence="1 2" key="1">
    <citation type="submission" date="2015-04" db="EMBL/GenBank/DDBJ databases">
        <title>Comparative genomics of rhizobia nodulating Arachis hypogaea in China.</title>
        <authorList>
            <person name="Li Y."/>
        </authorList>
    </citation>
    <scope>NUCLEOTIDE SEQUENCE [LARGE SCALE GENOMIC DNA]</scope>
    <source>
        <strain evidence="1 2">CCBAU 51757</strain>
    </source>
</reference>
<evidence type="ECO:0000313" key="2">
    <source>
        <dbReference type="Proteomes" id="UP000289546"/>
    </source>
</evidence>
<gene>
    <name evidence="1" type="ORF">XH99_24920</name>
</gene>
<sequence>MQLLATFSKPAIRAIGEPGAYEVVRAIDVRAVDAVRRGAVVFAPRSDTCGFATCFGASTVMGGSEVAEPVGICDAAGAHSKTVDRAAMVEGTIRLDDNLMTMSFQCRHGNAVPVIAR</sequence>
<organism evidence="1 2">
    <name type="scientific">Bradyrhizobium nanningense</name>
    <dbReference type="NCBI Taxonomy" id="1325118"/>
    <lineage>
        <taxon>Bacteria</taxon>
        <taxon>Pseudomonadati</taxon>
        <taxon>Pseudomonadota</taxon>
        <taxon>Alphaproteobacteria</taxon>
        <taxon>Hyphomicrobiales</taxon>
        <taxon>Nitrobacteraceae</taxon>
        <taxon>Bradyrhizobium</taxon>
    </lineage>
</organism>
<evidence type="ECO:0000313" key="1">
    <source>
        <dbReference type="EMBL" id="RXH25275.1"/>
    </source>
</evidence>
<name>A0A4Q0S0I9_9BRAD</name>
<dbReference type="EMBL" id="LBJQ01000086">
    <property type="protein sequence ID" value="RXH25275.1"/>
    <property type="molecule type" value="Genomic_DNA"/>
</dbReference>
<dbReference type="Proteomes" id="UP000289546">
    <property type="component" value="Unassembled WGS sequence"/>
</dbReference>
<dbReference type="AlphaFoldDB" id="A0A4Q0S0I9"/>
<protein>
    <submittedName>
        <fullName evidence="1">Uncharacterized protein</fullName>
    </submittedName>
</protein>
<comment type="caution">
    <text evidence="1">The sequence shown here is derived from an EMBL/GenBank/DDBJ whole genome shotgun (WGS) entry which is preliminary data.</text>
</comment>
<accession>A0A4Q0S0I9</accession>
<proteinExistence type="predicted"/>